<dbReference type="CDD" id="cd03250">
    <property type="entry name" value="ABCC_MRP_domain1"/>
    <property type="match status" value="1"/>
</dbReference>
<feature type="transmembrane region" description="Helical" evidence="10">
    <location>
        <begin position="494"/>
        <end position="515"/>
    </location>
</feature>
<feature type="transmembrane region" description="Helical" evidence="10">
    <location>
        <begin position="394"/>
        <end position="417"/>
    </location>
</feature>
<evidence type="ECO:0000256" key="4">
    <source>
        <dbReference type="ARBA" id="ARBA00022692"/>
    </source>
</evidence>
<evidence type="ECO:0000256" key="2">
    <source>
        <dbReference type="ARBA" id="ARBA00009726"/>
    </source>
</evidence>
<dbReference type="InterPro" id="IPR003439">
    <property type="entry name" value="ABC_transporter-like_ATP-bd"/>
</dbReference>
<feature type="transmembrane region" description="Helical" evidence="10">
    <location>
        <begin position="1417"/>
        <end position="1436"/>
    </location>
</feature>
<dbReference type="GO" id="GO:0005524">
    <property type="term" value="F:ATP binding"/>
    <property type="evidence" value="ECO:0007669"/>
    <property type="project" value="UniProtKB-KW"/>
</dbReference>
<dbReference type="GO" id="GO:0016020">
    <property type="term" value="C:membrane"/>
    <property type="evidence" value="ECO:0007669"/>
    <property type="project" value="UniProtKB-SubCell"/>
</dbReference>
<feature type="transmembrane region" description="Helical" evidence="10">
    <location>
        <begin position="1236"/>
        <end position="1256"/>
    </location>
</feature>
<comment type="similarity">
    <text evidence="2">Belongs to the ABC transporter superfamily. ABCC family. Conjugate transporter (TC 3.A.1.208) subfamily.</text>
</comment>
<organism evidence="13 14">
    <name type="scientific">Adineta steineri</name>
    <dbReference type="NCBI Taxonomy" id="433720"/>
    <lineage>
        <taxon>Eukaryota</taxon>
        <taxon>Metazoa</taxon>
        <taxon>Spiralia</taxon>
        <taxon>Gnathifera</taxon>
        <taxon>Rotifera</taxon>
        <taxon>Eurotatoria</taxon>
        <taxon>Bdelloidea</taxon>
        <taxon>Adinetida</taxon>
        <taxon>Adinetidae</taxon>
        <taxon>Adineta</taxon>
    </lineage>
</organism>
<feature type="transmembrane region" description="Helical" evidence="10">
    <location>
        <begin position="1478"/>
        <end position="1508"/>
    </location>
</feature>
<evidence type="ECO:0000256" key="9">
    <source>
        <dbReference type="ARBA" id="ARBA00023136"/>
    </source>
</evidence>
<evidence type="ECO:0000256" key="7">
    <source>
        <dbReference type="ARBA" id="ARBA00022840"/>
    </source>
</evidence>
<dbReference type="InterPro" id="IPR027417">
    <property type="entry name" value="P-loop_NTPase"/>
</dbReference>
<evidence type="ECO:0000313" key="14">
    <source>
        <dbReference type="Proteomes" id="UP000663844"/>
    </source>
</evidence>
<dbReference type="InterPro" id="IPR050173">
    <property type="entry name" value="ABC_transporter_C-like"/>
</dbReference>
<name>A0A818UCV6_9BILA</name>
<evidence type="ECO:0000256" key="8">
    <source>
        <dbReference type="ARBA" id="ARBA00022989"/>
    </source>
</evidence>
<feature type="transmembrane region" description="Helical" evidence="10">
    <location>
        <begin position="2136"/>
        <end position="2153"/>
    </location>
</feature>
<gene>
    <name evidence="13" type="ORF">OXD698_LOCUS11981</name>
</gene>
<dbReference type="CDD" id="cd18579">
    <property type="entry name" value="ABC_6TM_ABCC_D1"/>
    <property type="match status" value="1"/>
</dbReference>
<dbReference type="Gene3D" id="3.40.50.300">
    <property type="entry name" value="P-loop containing nucleotide triphosphate hydrolases"/>
    <property type="match status" value="2"/>
</dbReference>
<dbReference type="SMART" id="SM00382">
    <property type="entry name" value="AAA"/>
    <property type="match status" value="2"/>
</dbReference>
<proteinExistence type="inferred from homology"/>
<keyword evidence="8 10" id="KW-1133">Transmembrane helix</keyword>
<evidence type="ECO:0000259" key="12">
    <source>
        <dbReference type="PROSITE" id="PS50929"/>
    </source>
</evidence>
<dbReference type="PROSITE" id="PS50893">
    <property type="entry name" value="ABC_TRANSPORTER_2"/>
    <property type="match status" value="2"/>
</dbReference>
<dbReference type="InterPro" id="IPR044746">
    <property type="entry name" value="ABCC_6TM_D1"/>
</dbReference>
<dbReference type="Gene3D" id="1.20.1560.10">
    <property type="entry name" value="ABC transporter type 1, transmembrane domain"/>
    <property type="match status" value="2"/>
</dbReference>
<dbReference type="Pfam" id="PF00005">
    <property type="entry name" value="ABC_tran"/>
    <property type="match status" value="2"/>
</dbReference>
<dbReference type="PROSITE" id="PS00211">
    <property type="entry name" value="ABC_TRANSPORTER_1"/>
    <property type="match status" value="2"/>
</dbReference>
<keyword evidence="5" id="KW-0677">Repeat</keyword>
<dbReference type="FunFam" id="1.20.1560.10:FF:000013">
    <property type="entry name" value="ABC transporter C family member 2"/>
    <property type="match status" value="1"/>
</dbReference>
<feature type="transmembrane region" description="Helical" evidence="10">
    <location>
        <begin position="1963"/>
        <end position="1981"/>
    </location>
</feature>
<evidence type="ECO:0000256" key="6">
    <source>
        <dbReference type="ARBA" id="ARBA00022741"/>
    </source>
</evidence>
<feature type="transmembrane region" description="Helical" evidence="10">
    <location>
        <begin position="2111"/>
        <end position="2130"/>
    </location>
</feature>
<feature type="domain" description="ABC transporter" evidence="11">
    <location>
        <begin position="2317"/>
        <end position="2554"/>
    </location>
</feature>
<dbReference type="InterPro" id="IPR011527">
    <property type="entry name" value="ABC1_TM_dom"/>
</dbReference>
<evidence type="ECO:0000256" key="3">
    <source>
        <dbReference type="ARBA" id="ARBA00022448"/>
    </source>
</evidence>
<dbReference type="InterPro" id="IPR003593">
    <property type="entry name" value="AAA+_ATPase"/>
</dbReference>
<keyword evidence="6" id="KW-0547">Nucleotide-binding</keyword>
<dbReference type="SUPFAM" id="SSF52540">
    <property type="entry name" value="P-loop containing nucleoside triphosphate hydrolases"/>
    <property type="match status" value="2"/>
</dbReference>
<accession>A0A818UCV6</accession>
<keyword evidence="9 10" id="KW-0472">Membrane</keyword>
<dbReference type="Pfam" id="PF00664">
    <property type="entry name" value="ABC_membrane"/>
    <property type="match status" value="2"/>
</dbReference>
<dbReference type="FunFam" id="3.40.50.300:FF:000163">
    <property type="entry name" value="Multidrug resistance-associated protein member 4"/>
    <property type="match status" value="1"/>
</dbReference>
<dbReference type="GO" id="GO:0016887">
    <property type="term" value="F:ATP hydrolysis activity"/>
    <property type="evidence" value="ECO:0007669"/>
    <property type="project" value="InterPro"/>
</dbReference>
<feature type="transmembrane region" description="Helical" evidence="10">
    <location>
        <begin position="1390"/>
        <end position="1410"/>
    </location>
</feature>
<dbReference type="FunFam" id="3.40.50.300:FF:000973">
    <property type="entry name" value="Multidrug resistance-associated protein 4"/>
    <property type="match status" value="1"/>
</dbReference>
<dbReference type="CDD" id="cd03244">
    <property type="entry name" value="ABCC_MRP_domain2"/>
    <property type="match status" value="1"/>
</dbReference>
<protein>
    <submittedName>
        <fullName evidence="13">Uncharacterized protein</fullName>
    </submittedName>
</protein>
<evidence type="ECO:0000256" key="5">
    <source>
        <dbReference type="ARBA" id="ARBA00022737"/>
    </source>
</evidence>
<evidence type="ECO:0000256" key="10">
    <source>
        <dbReference type="SAM" id="Phobius"/>
    </source>
</evidence>
<evidence type="ECO:0000256" key="1">
    <source>
        <dbReference type="ARBA" id="ARBA00004141"/>
    </source>
</evidence>
<feature type="transmembrane region" description="Helical" evidence="10">
    <location>
        <begin position="2036"/>
        <end position="2056"/>
    </location>
</feature>
<dbReference type="PANTHER" id="PTHR24223:SF456">
    <property type="entry name" value="MULTIDRUG RESISTANCE-ASSOCIATED PROTEIN LETHAL(2)03659"/>
    <property type="match status" value="1"/>
</dbReference>
<feature type="transmembrane region" description="Helical" evidence="10">
    <location>
        <begin position="848"/>
        <end position="875"/>
    </location>
</feature>
<reference evidence="13" key="1">
    <citation type="submission" date="2021-02" db="EMBL/GenBank/DDBJ databases">
        <authorList>
            <person name="Nowell W R."/>
        </authorList>
    </citation>
    <scope>NUCLEOTIDE SEQUENCE</scope>
</reference>
<keyword evidence="3" id="KW-0813">Transport</keyword>
<feature type="transmembrane region" description="Helical" evidence="10">
    <location>
        <begin position="38"/>
        <end position="57"/>
    </location>
</feature>
<dbReference type="Proteomes" id="UP000663844">
    <property type="component" value="Unassembled WGS sequence"/>
</dbReference>
<keyword evidence="7" id="KW-0067">ATP-binding</keyword>
<dbReference type="PROSITE" id="PS50929">
    <property type="entry name" value="ABC_TM1F"/>
    <property type="match status" value="2"/>
</dbReference>
<dbReference type="PANTHER" id="PTHR24223">
    <property type="entry name" value="ATP-BINDING CASSETTE SUB-FAMILY C"/>
    <property type="match status" value="1"/>
</dbReference>
<dbReference type="EMBL" id="CAJOAZ010000684">
    <property type="protein sequence ID" value="CAF3696548.1"/>
    <property type="molecule type" value="Genomic_DNA"/>
</dbReference>
<dbReference type="InterPro" id="IPR036640">
    <property type="entry name" value="ABC1_TM_sf"/>
</dbReference>
<feature type="domain" description="ABC transmembrane type-1" evidence="12">
    <location>
        <begin position="1358"/>
        <end position="1595"/>
    </location>
</feature>
<dbReference type="SUPFAM" id="SSF90123">
    <property type="entry name" value="ABC transporter transmembrane region"/>
    <property type="match status" value="2"/>
</dbReference>
<evidence type="ECO:0000259" key="11">
    <source>
        <dbReference type="PROSITE" id="PS50893"/>
    </source>
</evidence>
<keyword evidence="4 10" id="KW-0812">Transmembrane</keyword>
<feature type="transmembrane region" description="Helical" evidence="10">
    <location>
        <begin position="1608"/>
        <end position="1631"/>
    </location>
</feature>
<evidence type="ECO:0000313" key="13">
    <source>
        <dbReference type="EMBL" id="CAF3696548.1"/>
    </source>
</evidence>
<feature type="transmembrane region" description="Helical" evidence="10">
    <location>
        <begin position="1570"/>
        <end position="1596"/>
    </location>
</feature>
<feature type="domain" description="ABC transmembrane type-1" evidence="12">
    <location>
        <begin position="1972"/>
        <end position="2279"/>
    </location>
</feature>
<feature type="transmembrane region" description="Helical" evidence="10">
    <location>
        <begin position="2225"/>
        <end position="2244"/>
    </location>
</feature>
<comment type="subcellular location">
    <subcellularLocation>
        <location evidence="1">Membrane</location>
        <topology evidence="1">Multi-pass membrane protein</topology>
    </subcellularLocation>
</comment>
<feature type="domain" description="ABC transporter" evidence="11">
    <location>
        <begin position="1683"/>
        <end position="1907"/>
    </location>
</feature>
<feature type="transmembrane region" description="Helical" evidence="10">
    <location>
        <begin position="1357"/>
        <end position="1378"/>
    </location>
</feature>
<sequence length="2601" mass="298732">MPPYWFLEFKTKIKRINLFEDIDETNEEDIKNQKISTIIFLILFTISIVALFLYSSLTPITKTVVVERPSLSDYQQLEEKYSNALLCPCTSVSNEYNKFISSFTPTFNQICLSDFVSDKWLNYINYRLFLETQYHFVWDFRHSAYGFFAMLRTLCVLAKQTIDDQLISFYSTILLTENTISEDIFLANINAIHDQFINASAADFIITLDSVILMGLVSNMVINQLETNWQLFLMLYSNNEFSGAWMARPYPIVGNCLYTSSVYCSITTGIYLRKLPNETSSDLWWVKYRAELQFEVPGVLVGPLILDSVLQSNISCLYDESCLSKLNTYLNDSLSPFNATPLAVPSSASPLPTINDTAKKLMVDSWQLNSSYQLYFNACNPLTCTYTYTHQFDILFIITTVISFIGGIVTVLMIVILPTVKFLRKKFKTFNPLSSSEVVPHEINIERQAVGDITEQQISLFVKIKAFLLNLNFFSDPDENSEWHLYGQRLSTRFFIISLIIAFSILILYASTYSVTKTITINKPPIDVYFTLQDKYPQTLACPCSSTTNEHSQFISFQPTLHPVCYSDFITDKWSNYLLAVSGNGIGPLDFRYSNLIFFPTILSFCQLSLKTISNEILIFNSTEYVTKSVQEIDLFKSQTQQLINNMKQTTVNLFQRSISMLRQTVWGNALFSGLTYHYSPDPTINYDYNSTINPHDLNLVFYPYYYHPSFDTNCSCKINPTTCNVLSDISYWNYTVLNQTVHNLFTVPGYYIGCYQGESMFRSTFECFFDQTCLQTIYNLTYLNSQFPFNATAMQSNSTRYNVTTSVQDIIDDLMVEEWNDKTSFEFYFKQCNPYLCSYSYDIKGDISYVIAITFGLIGGLTTILKTIIPFIVLMIRRWRQKRKIDINRSMINQVFYVSFENITHTITKNNPTILEFNKLYKKYPNTIQCPCQTYSIPYEQFIEFQPHLHSICSSTFVNEASQWLIIDYPQTMAVHSARKDDFRQIGSPFFQLLNSFCNLSSKTINAELTTFNSSRFITLNLITFKQFQTQINQLIDQFIKNTARSFINSLFFTENMTAANMLVSAFQSDSLFSSASPLYEDNTYSDYEYAYIYDRVDQLYSSNETGIDCDCQSTPWCIQQAIVYDLDTTTQLFSPPGIFVGCYLVEAVLQSDLRCFFDIDCLHQLIDSLSLVNISASDIILNLTASHYQEKSSLLEIVSNLMVEEWNNQTSYDNYFNICQPSVCTATYINRGNIVYIITTTIGLIGGLTTVYKFVAPIFIKIMMSSSSYDSSPFLHANIFSRFFHSWVTLLLKKSRENGVLHLNDLYDLPAHLQSTELTDKLEKNWFDEVKRCPNNPSLIRATLRTVGWKPFAQSILAFLNGLFRIIQPLILTVLMSFFEPCSSMPSWHAWLLAFATIIATLSSSLIIHQYVHKIDIYAMQIFIAYTGLIYRKVLRLSLYSMNSITSGEITNLLANDANQIQLAAIFFNDMWIGPIHLILVICVFYYFVKYIAFIAIGYSAFLLLIQPLYSRMFVSIRTKILQITDERIKIMSEIIKSMRIVKMYCWETAFIQKICLIRKREIIQYTFYAICNCIQVIFSHNYTTLIFLMMYGTMWSLNIRLDTRFFAISSCLLGYMKVYCIEFFSYAIRDISNYLVARKRIEKFLLLDECERDTRLLSSSHLEISSSNKIEIINNIIQEVQVKCNLKEAHWEKNGVFKLQNIIFDAHPGDLICIIGAVGSGKSSLLQTLTGEIGFFEGKVRLHGSFCYVPQEAWIFSSTIKNNILFGKEYNHKLFQRVIEATALDIDLDQLSQGVNTLVGDQGVMLSGGQKARVNLARALYRNADIYLLDDPLSAVDVRVSKHLFYRSIKDYLCDKICILVTHQIQFLQDATKIIVLDQGEMIQMGTYNELISSSSSFAHLLGDINQQEQQQNTANIQQQQSIISSTYSEKEDGDEVMSNIDTKQQGAIKWTVYTSYIKAGLGCIFGSFFILLLLTAYQTTFMYSSWWIATWSDDESHRYRNFNQCISTTIENRSHLYLMSENEWNIYRNQKFYSYCGIIILLLILTFLRTFALKLTCLNAGRVLHNKMFRHVIRCPIAFFDTNPIGRILNHFTRDILIMDTDIVQDVPDFLICLSAVLGTVILIGLLNPWAFIPAFIGIIGMLIVRYRFARCFRDLRRITETTRSPLYSYLSSTIHGLKVIRSYHAEQMCSQQFLSYLDQNIRADYLTKVVERWAAMRFDWTSFTFLALVTLCSMLVRIYKQELSTADIALTLSYSLNLMGLFQWTIRQSVTVETHMTAVERILEYCSLEQEPTVQLSLNNRLSNNWPSHGQIVFRNVSMSYSNDDKTSLVLHNITLTIQSEEKIGIVGRTGAGKSSLIQVLFRMGILVNGQIEIDNIDISTIPLDDLRSRISIIPQDPVLFTGTIRNNLDQFNNYTDQQIWNALDQVQLKTLVNDTMSNGLDSLVSENGCNLSVGQKQLICLARAILKQTKILVIDEATANVDNATDELIQQAIRDKFKECTVLTIAHRLRTVIDSDRILVLSNGEVAEFDTPSSLLANSNSYFTSLVEQTGSNEAEYLRTLANRTNTKTKFVIQKTIIDDDDIIPIMKDSDPLLM</sequence>
<dbReference type="InterPro" id="IPR017871">
    <property type="entry name" value="ABC_transporter-like_CS"/>
</dbReference>
<comment type="caution">
    <text evidence="13">The sequence shown here is derived from an EMBL/GenBank/DDBJ whole genome shotgun (WGS) entry which is preliminary data.</text>
</comment>
<dbReference type="GO" id="GO:0140359">
    <property type="term" value="F:ABC-type transporter activity"/>
    <property type="evidence" value="ECO:0007669"/>
    <property type="project" value="InterPro"/>
</dbReference>